<evidence type="ECO:0000313" key="8">
    <source>
        <dbReference type="EMBL" id="TQV77251.1"/>
    </source>
</evidence>
<keyword evidence="1" id="KW-0540">Nuclease</keyword>
<keyword evidence="3" id="KW-0378">Hydrolase</keyword>
<dbReference type="CDD" id="cd07714">
    <property type="entry name" value="RNaseJ_MBL-fold"/>
    <property type="match status" value="1"/>
</dbReference>
<dbReference type="Pfam" id="PF22505">
    <property type="entry name" value="RNase_J_b_CASP"/>
    <property type="match status" value="1"/>
</dbReference>
<keyword evidence="9" id="KW-1185">Reference proteome</keyword>
<evidence type="ECO:0000256" key="2">
    <source>
        <dbReference type="ARBA" id="ARBA00022723"/>
    </source>
</evidence>
<dbReference type="InterPro" id="IPR011108">
    <property type="entry name" value="RMMBL"/>
</dbReference>
<accession>A0A545TJB0</accession>
<dbReference type="PANTHER" id="PTHR43694:SF1">
    <property type="entry name" value="RIBONUCLEASE J"/>
    <property type="match status" value="1"/>
</dbReference>
<evidence type="ECO:0000259" key="7">
    <source>
        <dbReference type="SMART" id="SM00849"/>
    </source>
</evidence>
<name>A0A545TJB0_9GAMM</name>
<evidence type="ECO:0000256" key="3">
    <source>
        <dbReference type="ARBA" id="ARBA00022801"/>
    </source>
</evidence>
<dbReference type="OrthoDB" id="9803916at2"/>
<dbReference type="Gene3D" id="3.60.15.10">
    <property type="entry name" value="Ribonuclease Z/Hydroxyacylglutathione hydrolase-like"/>
    <property type="match status" value="1"/>
</dbReference>
<dbReference type="InterPro" id="IPR042173">
    <property type="entry name" value="RNase_J_2"/>
</dbReference>
<proteinExistence type="predicted"/>
<dbReference type="SMART" id="SM00849">
    <property type="entry name" value="Lactamase_B"/>
    <property type="match status" value="1"/>
</dbReference>
<keyword evidence="2" id="KW-0479">Metal-binding</keyword>
<dbReference type="InterPro" id="IPR036866">
    <property type="entry name" value="RibonucZ/Hydroxyglut_hydro"/>
</dbReference>
<keyword evidence="6" id="KW-0694">RNA-binding</keyword>
<evidence type="ECO:0000313" key="9">
    <source>
        <dbReference type="Proteomes" id="UP000317839"/>
    </source>
</evidence>
<dbReference type="SUPFAM" id="SSF56281">
    <property type="entry name" value="Metallo-hydrolase/oxidoreductase"/>
    <property type="match status" value="1"/>
</dbReference>
<evidence type="ECO:0000256" key="6">
    <source>
        <dbReference type="ARBA" id="ARBA00022884"/>
    </source>
</evidence>
<dbReference type="RefSeq" id="WP_142940825.1">
    <property type="nucleotide sequence ID" value="NZ_VIKR01000001.1"/>
</dbReference>
<sequence>MNMNLYGHDEQWLMVDCGASFKEPLTAVSNNYKQRNAEQNSDTLFDIVSADPGFIADQKERLVGLIITHAHEDHIGAVAHLWPRLKCPVYTTPFTAICLRRKLNEKGIADQVKIIEVASGDFVDIGVFNVQWLALTHSLPEPHAIVIRTRVAKVFHTGDWKIDNTPVIGEPFSESPFKQLARESIDAMVCDSTNANRPGKTVSEGSCYKGLKHVIDQCSGKVVVCCFGSNIARLITLIKIAKQCRRYAGLIGRSLMNMVANARLAGFWPSDFELITPYDLAYLPDKEVLLIATGSQGEPKAALSRLSDDKNKDIALNAGDTVIFSSIIIPGNEEAVETLVTKLKAKNINVIMQKDVDAPIHASGHPSQEDLEELYSWVKPRLVIPTHGEAEHLIANADIAKTVGISRQLTGFNGDLFEIKPVAKVRKNFTTVARLPLER</sequence>
<dbReference type="Gene3D" id="3.40.50.10710">
    <property type="entry name" value="Metallo-hydrolase/oxidoreductase"/>
    <property type="match status" value="1"/>
</dbReference>
<dbReference type="Pfam" id="PF07521">
    <property type="entry name" value="RMMBL"/>
    <property type="match status" value="1"/>
</dbReference>
<dbReference type="Proteomes" id="UP000317839">
    <property type="component" value="Unassembled WGS sequence"/>
</dbReference>
<dbReference type="AlphaFoldDB" id="A0A545TJB0"/>
<dbReference type="InterPro" id="IPR055132">
    <property type="entry name" value="RNase_J_b_CASP"/>
</dbReference>
<gene>
    <name evidence="8" type="ORF">FLL45_04705</name>
</gene>
<evidence type="ECO:0000256" key="4">
    <source>
        <dbReference type="ARBA" id="ARBA00022833"/>
    </source>
</evidence>
<dbReference type="GO" id="GO:0003723">
    <property type="term" value="F:RNA binding"/>
    <property type="evidence" value="ECO:0007669"/>
    <property type="project" value="UniProtKB-KW"/>
</dbReference>
<dbReference type="PANTHER" id="PTHR43694">
    <property type="entry name" value="RIBONUCLEASE J"/>
    <property type="match status" value="1"/>
</dbReference>
<reference evidence="8 9" key="1">
    <citation type="submission" date="2019-06" db="EMBL/GenBank/DDBJ databases">
        <title>Draft genome of Aliikangiella marina GYP-15.</title>
        <authorList>
            <person name="Wang G."/>
        </authorList>
    </citation>
    <scope>NUCLEOTIDE SEQUENCE [LARGE SCALE GENOMIC DNA]</scope>
    <source>
        <strain evidence="8 9">GYP-15</strain>
    </source>
</reference>
<dbReference type="Pfam" id="PF00753">
    <property type="entry name" value="Lactamase_B"/>
    <property type="match status" value="1"/>
</dbReference>
<protein>
    <submittedName>
        <fullName evidence="8">Ribonuclease J</fullName>
    </submittedName>
</protein>
<evidence type="ECO:0000256" key="5">
    <source>
        <dbReference type="ARBA" id="ARBA00022839"/>
    </source>
</evidence>
<organism evidence="8 9">
    <name type="scientific">Aliikangiella marina</name>
    <dbReference type="NCBI Taxonomy" id="1712262"/>
    <lineage>
        <taxon>Bacteria</taxon>
        <taxon>Pseudomonadati</taxon>
        <taxon>Pseudomonadota</taxon>
        <taxon>Gammaproteobacteria</taxon>
        <taxon>Oceanospirillales</taxon>
        <taxon>Pleioneaceae</taxon>
        <taxon>Aliikangiella</taxon>
    </lineage>
</organism>
<dbReference type="GO" id="GO:0046872">
    <property type="term" value="F:metal ion binding"/>
    <property type="evidence" value="ECO:0007669"/>
    <property type="project" value="UniProtKB-KW"/>
</dbReference>
<keyword evidence="4" id="KW-0862">Zinc</keyword>
<dbReference type="InterPro" id="IPR001279">
    <property type="entry name" value="Metallo-B-lactamas"/>
</dbReference>
<evidence type="ECO:0000256" key="1">
    <source>
        <dbReference type="ARBA" id="ARBA00022722"/>
    </source>
</evidence>
<keyword evidence="5" id="KW-0269">Exonuclease</keyword>
<dbReference type="EMBL" id="VIKR01000001">
    <property type="protein sequence ID" value="TQV77251.1"/>
    <property type="molecule type" value="Genomic_DNA"/>
</dbReference>
<feature type="domain" description="Metallo-beta-lactamase" evidence="7">
    <location>
        <begin position="1"/>
        <end position="211"/>
    </location>
</feature>
<dbReference type="GO" id="GO:0004527">
    <property type="term" value="F:exonuclease activity"/>
    <property type="evidence" value="ECO:0007669"/>
    <property type="project" value="UniProtKB-KW"/>
</dbReference>
<comment type="caution">
    <text evidence="8">The sequence shown here is derived from an EMBL/GenBank/DDBJ whole genome shotgun (WGS) entry which is preliminary data.</text>
</comment>